<feature type="compositionally biased region" description="Basic and acidic residues" evidence="3">
    <location>
        <begin position="152"/>
        <end position="161"/>
    </location>
</feature>
<dbReference type="GO" id="GO:0005634">
    <property type="term" value="C:nucleus"/>
    <property type="evidence" value="ECO:0007669"/>
    <property type="project" value="UniProtKB-SubCell"/>
</dbReference>
<dbReference type="CDD" id="cd12148">
    <property type="entry name" value="fungal_TF_MHR"/>
    <property type="match status" value="1"/>
</dbReference>
<evidence type="ECO:0000259" key="4">
    <source>
        <dbReference type="PROSITE" id="PS50048"/>
    </source>
</evidence>
<evidence type="ECO:0000313" key="5">
    <source>
        <dbReference type="EMBL" id="WFD37229.1"/>
    </source>
</evidence>
<dbReference type="InterPro" id="IPR050613">
    <property type="entry name" value="Sec_Metabolite_Reg"/>
</dbReference>
<evidence type="ECO:0000313" key="6">
    <source>
        <dbReference type="Proteomes" id="UP001217754"/>
    </source>
</evidence>
<comment type="subcellular location">
    <subcellularLocation>
        <location evidence="1">Nucleus</location>
    </subcellularLocation>
</comment>
<evidence type="ECO:0000256" key="1">
    <source>
        <dbReference type="ARBA" id="ARBA00004123"/>
    </source>
</evidence>
<dbReference type="SUPFAM" id="SSF57701">
    <property type="entry name" value="Zn2/Cys6 DNA-binding domain"/>
    <property type="match status" value="1"/>
</dbReference>
<dbReference type="PROSITE" id="PS50048">
    <property type="entry name" value="ZN2_CY6_FUNGAL_2"/>
    <property type="match status" value="1"/>
</dbReference>
<dbReference type="InterPro" id="IPR036864">
    <property type="entry name" value="Zn2-C6_fun-type_DNA-bd_sf"/>
</dbReference>
<dbReference type="GO" id="GO:0000981">
    <property type="term" value="F:DNA-binding transcription factor activity, RNA polymerase II-specific"/>
    <property type="evidence" value="ECO:0007669"/>
    <property type="project" value="InterPro"/>
</dbReference>
<feature type="region of interest" description="Disordered" evidence="3">
    <location>
        <begin position="692"/>
        <end position="735"/>
    </location>
</feature>
<keyword evidence="6" id="KW-1185">Reference proteome</keyword>
<dbReference type="GO" id="GO:0008270">
    <property type="term" value="F:zinc ion binding"/>
    <property type="evidence" value="ECO:0007669"/>
    <property type="project" value="InterPro"/>
</dbReference>
<evidence type="ECO:0000256" key="2">
    <source>
        <dbReference type="ARBA" id="ARBA00023242"/>
    </source>
</evidence>
<feature type="domain" description="Zn(2)-C6 fungal-type" evidence="4">
    <location>
        <begin position="64"/>
        <end position="95"/>
    </location>
</feature>
<proteinExistence type="predicted"/>
<protein>
    <recommendedName>
        <fullName evidence="4">Zn(2)-C6 fungal-type domain-containing protein</fullName>
    </recommendedName>
</protein>
<accession>A0AAF0J8U5</accession>
<dbReference type="Proteomes" id="UP001217754">
    <property type="component" value="Chromosome 1"/>
</dbReference>
<evidence type="ECO:0000256" key="3">
    <source>
        <dbReference type="SAM" id="MobiDB-lite"/>
    </source>
</evidence>
<dbReference type="GeneID" id="85223820"/>
<dbReference type="InterPro" id="IPR001138">
    <property type="entry name" value="Zn2Cys6_DnaBD"/>
</dbReference>
<dbReference type="PROSITE" id="PS00463">
    <property type="entry name" value="ZN2_CY6_FUNGAL_1"/>
    <property type="match status" value="1"/>
</dbReference>
<reference evidence="5" key="1">
    <citation type="submission" date="2023-03" db="EMBL/GenBank/DDBJ databases">
        <title>Mating type loci evolution in Malassezia.</title>
        <authorList>
            <person name="Coelho M.A."/>
        </authorList>
    </citation>
    <scope>NUCLEOTIDE SEQUENCE</scope>
    <source>
        <strain evidence="5">CBS 9431</strain>
    </source>
</reference>
<feature type="region of interest" description="Disordered" evidence="3">
    <location>
        <begin position="1"/>
        <end position="32"/>
    </location>
</feature>
<dbReference type="EMBL" id="CP119958">
    <property type="protein sequence ID" value="WFD37229.1"/>
    <property type="molecule type" value="Genomic_DNA"/>
</dbReference>
<dbReference type="PANTHER" id="PTHR31001">
    <property type="entry name" value="UNCHARACTERIZED TRANSCRIPTIONAL REGULATORY PROTEIN"/>
    <property type="match status" value="1"/>
</dbReference>
<feature type="compositionally biased region" description="Polar residues" evidence="3">
    <location>
        <begin position="1"/>
        <end position="27"/>
    </location>
</feature>
<name>A0AAF0J8U5_9BASI</name>
<dbReference type="SMART" id="SM00066">
    <property type="entry name" value="GAL4"/>
    <property type="match status" value="1"/>
</dbReference>
<dbReference type="Pfam" id="PF00172">
    <property type="entry name" value="Zn_clus"/>
    <property type="match status" value="1"/>
</dbReference>
<dbReference type="AlphaFoldDB" id="A0AAF0J8U5"/>
<feature type="region of interest" description="Disordered" evidence="3">
    <location>
        <begin position="136"/>
        <end position="164"/>
    </location>
</feature>
<keyword evidence="2" id="KW-0539">Nucleus</keyword>
<dbReference type="CDD" id="cd00067">
    <property type="entry name" value="GAL4"/>
    <property type="match status" value="1"/>
</dbReference>
<sequence>MAAASGSRTTPSQLFSTQTLPSSSQSALGRDGMDSYLSVDAMVHPHGDAAMRAPPKKRTKKAQSCDPCRRRKLKCDRGWPCGACRDRSEQNMCTWEDGVVPENAGRDAQDSQLVLQKMSAIESGLERLLNRMDHMESRIADPPPRTSSSPPKRPELKRSPSDDAFDPLDTGGLFGLTWQPAGVASQRRALLHMHSYIPSQHIIPLLLEVYEKELDWMLQILRPKDVHHRVEMVRALSENLAKNPEYLQTLSRSEVMRLIYAEALLFSVFGLSLVFARDLNFNKLYLEHGSTPVHGRFFHEAQVGLSVLNVFEEPQIDFVICNMLLLTGICSIRPPSVGAGLLNHAIQVAVLLDLDLEPPESMPDEEAARRVQLFALLATHDWFCTTTTKRYAMIRHDPQRFPSVFGTPEQQSKYLSGYHQYKLSIAHLYSLSSVTFMPQVEDYTYTCKLHNETLELQKRMPKEWVQTTNPDPNVSESTHRIHATLGSSALNFLLIRIHLHYYVRGWDDPRYQLSRDTCYESARSLLRTFRAAFSWKIPAKAGDTQGRQCDWQIPDEVSIAARMWWFCNWSVAAAILLVKHLTILNERNESPSWDSERESILQDLCIMSRLLHYLSPVTSVARDGYEAMQRVAAHALSCTSDAPSAANQNSFTHWAACIVQARGRCAGKDWGHSTSSAEPMSLLSNMMKSSEIISDRRSSENGSSHSDESPQSQGRMESLSSTPSFSAHSSSTDTHATEMPVYGANIPQPVPSASNADLDTFWAKFALPTLDVPPVESLGTGLDIPSPATALLGMPAPSVPNAYEWPADLSGADSTVALQQKDRLAPSQFNFPMGSLGPLTDDFIKSFESYSKRFATDGTLSI</sequence>
<dbReference type="RefSeq" id="XP_060120126.1">
    <property type="nucleotide sequence ID" value="XM_060264143.1"/>
</dbReference>
<organism evidence="5 6">
    <name type="scientific">Malassezia japonica</name>
    <dbReference type="NCBI Taxonomy" id="223818"/>
    <lineage>
        <taxon>Eukaryota</taxon>
        <taxon>Fungi</taxon>
        <taxon>Dikarya</taxon>
        <taxon>Basidiomycota</taxon>
        <taxon>Ustilaginomycotina</taxon>
        <taxon>Malasseziomycetes</taxon>
        <taxon>Malasseziales</taxon>
        <taxon>Malasseziaceae</taxon>
        <taxon>Malassezia</taxon>
    </lineage>
</organism>
<dbReference type="Gene3D" id="4.10.240.10">
    <property type="entry name" value="Zn(2)-C6 fungal-type DNA-binding domain"/>
    <property type="match status" value="1"/>
</dbReference>
<feature type="region of interest" description="Disordered" evidence="3">
    <location>
        <begin position="47"/>
        <end position="68"/>
    </location>
</feature>
<gene>
    <name evidence="5" type="ORF">MJAP1_000171</name>
</gene>
<feature type="compositionally biased region" description="Low complexity" evidence="3">
    <location>
        <begin position="718"/>
        <end position="734"/>
    </location>
</feature>
<dbReference type="PANTHER" id="PTHR31001:SF89">
    <property type="entry name" value="ZN(2)-C6 FUNGAL-TYPE DOMAIN-CONTAINING PROTEIN"/>
    <property type="match status" value="1"/>
</dbReference>